<gene>
    <name evidence="3" type="ORF">AB1Y20_022325</name>
</gene>
<evidence type="ECO:0000256" key="1">
    <source>
        <dbReference type="SAM" id="Coils"/>
    </source>
</evidence>
<name>A0AB34JGR4_PRYPA</name>
<feature type="coiled-coil region" evidence="1">
    <location>
        <begin position="200"/>
        <end position="314"/>
    </location>
</feature>
<reference evidence="3 4" key="1">
    <citation type="journal article" date="2024" name="Science">
        <title>Giant polyketide synthase enzymes in the biosynthesis of giant marine polyether toxins.</title>
        <authorList>
            <person name="Fallon T.R."/>
            <person name="Shende V.V."/>
            <person name="Wierzbicki I.H."/>
            <person name="Pendleton A.L."/>
            <person name="Watervoot N.F."/>
            <person name="Auber R.P."/>
            <person name="Gonzalez D.J."/>
            <person name="Wisecaver J.H."/>
            <person name="Moore B.S."/>
        </authorList>
    </citation>
    <scope>NUCLEOTIDE SEQUENCE [LARGE SCALE GENOMIC DNA]</scope>
    <source>
        <strain evidence="3 4">12B1</strain>
    </source>
</reference>
<organism evidence="3 4">
    <name type="scientific">Prymnesium parvum</name>
    <name type="common">Toxic golden alga</name>
    <dbReference type="NCBI Taxonomy" id="97485"/>
    <lineage>
        <taxon>Eukaryota</taxon>
        <taxon>Haptista</taxon>
        <taxon>Haptophyta</taxon>
        <taxon>Prymnesiophyceae</taxon>
        <taxon>Prymnesiales</taxon>
        <taxon>Prymnesiaceae</taxon>
        <taxon>Prymnesium</taxon>
    </lineage>
</organism>
<keyword evidence="4" id="KW-1185">Reference proteome</keyword>
<protein>
    <submittedName>
        <fullName evidence="3">Uncharacterized protein</fullName>
    </submittedName>
</protein>
<dbReference type="EMBL" id="JBGBPQ010000008">
    <property type="protein sequence ID" value="KAL1520759.1"/>
    <property type="molecule type" value="Genomic_DNA"/>
</dbReference>
<sequence length="634" mass="69823">MVATASPAAQRGAASTSAALNAAYGPSTLRAPSCVRAAELATSKPPLSSEGRRSAAAAPAAAAQNSLALQNTLAAHSTPTCRQSPTKRAPTAGSGNASRRSLASSHSRASQVTASSSSACLEGRRTAGSASGASQKAALGKAAAAKRLAELARVQQLLREQDETQHQLVVETQQLRVQQAQLKALLIKTSAETAAKPDTSHRLEKVIEQHKVELRALQVKITEREAKLSVQAEAAKAGVKERKHAPEQANEREALERALGQLEGRLEHNMKKMDEFRGKSIQLRRLIDEARSRRNLENERIDELRADIEHRREKRSTLTALAVEHAEATAEAEAQLEEMRKIASVERAAFERKQAAMTMQLKDAKLVLSTSVGDTAVELPTGADVRPLKRSLSRLSFQQQLEEERHKRAELSKRRSSIKYRSVRDSMQFISEKEKLHVIRETAQAQQQGWNDLCARTGVSDPEEVITHMLETESEATRLWHKHRALESEYKAESERLARVRAELERMKSERRKTELAAKHRVSELHERTSVSEKEIAKLRRQISSVQGSLDAAAQELAALMLKLRADKTLSYLEVPQPIAFFENHVLPGCSIVSSADQDSHAPRIIHSASQSEHPHIEDKSRWIASAVSALTAC</sequence>
<feature type="region of interest" description="Disordered" evidence="2">
    <location>
        <begin position="40"/>
        <end position="62"/>
    </location>
</feature>
<proteinExistence type="predicted"/>
<accession>A0AB34JGR4</accession>
<evidence type="ECO:0000256" key="2">
    <source>
        <dbReference type="SAM" id="MobiDB-lite"/>
    </source>
</evidence>
<evidence type="ECO:0000313" key="4">
    <source>
        <dbReference type="Proteomes" id="UP001515480"/>
    </source>
</evidence>
<feature type="region of interest" description="Disordered" evidence="2">
    <location>
        <begin position="74"/>
        <end position="121"/>
    </location>
</feature>
<feature type="compositionally biased region" description="Polar residues" evidence="2">
    <location>
        <begin position="77"/>
        <end position="86"/>
    </location>
</feature>
<evidence type="ECO:0000313" key="3">
    <source>
        <dbReference type="EMBL" id="KAL1520759.1"/>
    </source>
</evidence>
<dbReference type="Proteomes" id="UP001515480">
    <property type="component" value="Unassembled WGS sequence"/>
</dbReference>
<feature type="compositionally biased region" description="Low complexity" evidence="2">
    <location>
        <begin position="97"/>
        <end position="119"/>
    </location>
</feature>
<comment type="caution">
    <text evidence="3">The sequence shown here is derived from an EMBL/GenBank/DDBJ whole genome shotgun (WGS) entry which is preliminary data.</text>
</comment>
<feature type="coiled-coil region" evidence="1">
    <location>
        <begin position="483"/>
        <end position="556"/>
    </location>
</feature>
<keyword evidence="1" id="KW-0175">Coiled coil</keyword>
<dbReference type="AlphaFoldDB" id="A0AB34JGR4"/>